<gene>
    <name evidence="13" type="ORF">IZO911_LOCUS2003</name>
    <name evidence="14" type="ORF">KXQ929_LOCUS5914</name>
</gene>
<dbReference type="NCBIfam" id="TIGR00383">
    <property type="entry name" value="corA"/>
    <property type="match status" value="1"/>
</dbReference>
<dbReference type="SUPFAM" id="SSF143865">
    <property type="entry name" value="CorA soluble domain-like"/>
    <property type="match status" value="1"/>
</dbReference>
<evidence type="ECO:0000256" key="2">
    <source>
        <dbReference type="ARBA" id="ARBA00009765"/>
    </source>
</evidence>
<sequence>MSSHSAVKLLERRPRQQTTTEYISYEGVKPTVLIYNSETLETPLYTAIKDIRAIDNNEFLWIDVPVTQDKALLAGISERFKIHPLVVEDIETTEQRTKLDVFEDAFFLVLKLIYPTRGTDETSIDQICFYMKKNVLITFQQKPQAVFDPIKSRICQNGSRIRKSKIDYLFYSLFDTIVEQYVDVLDGVGRKIEALERNLMEKLSRDSLETIYELKREMLFYRGSIVPLKEIIIKLQKQEETQIIQEGTIIYLKDLYDHVVQVNDTIDAYREMLSSFIDFYMMLNSNAMNKVMKTLTIISTIFIPLTFIVGLYGMNFKNMPEIHWKYGYISVLIFMVTLTIIMLSWFKKKKWF</sequence>
<dbReference type="GO" id="GO:0015095">
    <property type="term" value="F:magnesium ion transmembrane transporter activity"/>
    <property type="evidence" value="ECO:0007669"/>
    <property type="project" value="InterPro"/>
</dbReference>
<evidence type="ECO:0000256" key="5">
    <source>
        <dbReference type="ARBA" id="ARBA00022692"/>
    </source>
</evidence>
<dbReference type="InterPro" id="IPR002523">
    <property type="entry name" value="MgTranspt_CorA/ZnTranspt_ZntB"/>
</dbReference>
<dbReference type="Gene3D" id="1.20.58.340">
    <property type="entry name" value="Magnesium transport protein CorA, transmembrane region"/>
    <property type="match status" value="2"/>
</dbReference>
<feature type="transmembrane region" description="Helical" evidence="12">
    <location>
        <begin position="326"/>
        <end position="346"/>
    </location>
</feature>
<evidence type="ECO:0000256" key="8">
    <source>
        <dbReference type="ARBA" id="ARBA00023065"/>
    </source>
</evidence>
<keyword evidence="3" id="KW-0813">Transport</keyword>
<dbReference type="AlphaFoldDB" id="A0A813MT05"/>
<dbReference type="Proteomes" id="UP000663860">
    <property type="component" value="Unassembled WGS sequence"/>
</dbReference>
<comment type="similarity">
    <text evidence="2">Belongs to the CorA metal ion transporter (MIT) (TC 1.A.35) family.</text>
</comment>
<dbReference type="EMBL" id="CAJOBB010000222">
    <property type="protein sequence ID" value="CAF3616342.1"/>
    <property type="molecule type" value="Genomic_DNA"/>
</dbReference>
<dbReference type="PANTHER" id="PTHR46494:SF1">
    <property type="entry name" value="CORA FAMILY METAL ION TRANSPORTER (EUROFUNG)"/>
    <property type="match status" value="1"/>
</dbReference>
<keyword evidence="4" id="KW-1003">Cell membrane</keyword>
<dbReference type="Proteomes" id="UP000663868">
    <property type="component" value="Unassembled WGS sequence"/>
</dbReference>
<evidence type="ECO:0000256" key="6">
    <source>
        <dbReference type="ARBA" id="ARBA00022842"/>
    </source>
</evidence>
<comment type="subcellular location">
    <subcellularLocation>
        <location evidence="1">Cell membrane</location>
        <topology evidence="1">Multi-pass membrane protein</topology>
    </subcellularLocation>
</comment>
<dbReference type="EMBL" id="CAJNOE010000009">
    <property type="protein sequence ID" value="CAF0721884.1"/>
    <property type="molecule type" value="Genomic_DNA"/>
</dbReference>
<evidence type="ECO:0000256" key="1">
    <source>
        <dbReference type="ARBA" id="ARBA00004651"/>
    </source>
</evidence>
<dbReference type="SUPFAM" id="SSF144083">
    <property type="entry name" value="Magnesium transport protein CorA, transmembrane region"/>
    <property type="match status" value="1"/>
</dbReference>
<evidence type="ECO:0000256" key="10">
    <source>
        <dbReference type="ARBA" id="ARBA00034269"/>
    </source>
</evidence>
<evidence type="ECO:0000256" key="3">
    <source>
        <dbReference type="ARBA" id="ARBA00022448"/>
    </source>
</evidence>
<reference evidence="13" key="1">
    <citation type="submission" date="2021-02" db="EMBL/GenBank/DDBJ databases">
        <authorList>
            <person name="Nowell W R."/>
        </authorList>
    </citation>
    <scope>NUCLEOTIDE SEQUENCE</scope>
</reference>
<keyword evidence="8" id="KW-0406">Ion transport</keyword>
<dbReference type="GO" id="GO:0000287">
    <property type="term" value="F:magnesium ion binding"/>
    <property type="evidence" value="ECO:0007669"/>
    <property type="project" value="TreeGrafter"/>
</dbReference>
<feature type="transmembrane region" description="Helical" evidence="12">
    <location>
        <begin position="291"/>
        <end position="314"/>
    </location>
</feature>
<evidence type="ECO:0000256" key="11">
    <source>
        <dbReference type="ARBA" id="ARBA00045497"/>
    </source>
</evidence>
<dbReference type="FunFam" id="1.20.58.340:FF:000004">
    <property type="entry name" value="Magnesium transport protein CorA"/>
    <property type="match status" value="1"/>
</dbReference>
<evidence type="ECO:0008006" key="16">
    <source>
        <dbReference type="Google" id="ProtNLM"/>
    </source>
</evidence>
<name>A0A813MT05_9BILA</name>
<dbReference type="Gene3D" id="3.30.460.20">
    <property type="entry name" value="CorA soluble domain-like"/>
    <property type="match status" value="1"/>
</dbReference>
<dbReference type="GO" id="GO:0050897">
    <property type="term" value="F:cobalt ion binding"/>
    <property type="evidence" value="ECO:0007669"/>
    <property type="project" value="TreeGrafter"/>
</dbReference>
<evidence type="ECO:0000313" key="13">
    <source>
        <dbReference type="EMBL" id="CAF0721884.1"/>
    </source>
</evidence>
<protein>
    <recommendedName>
        <fullName evidence="16">Magnesium transport protein CorA</fullName>
    </recommendedName>
</protein>
<dbReference type="InterPro" id="IPR045861">
    <property type="entry name" value="CorA_cytoplasmic_dom"/>
</dbReference>
<dbReference type="PANTHER" id="PTHR46494">
    <property type="entry name" value="CORA FAMILY METAL ION TRANSPORTER (EUROFUNG)"/>
    <property type="match status" value="1"/>
</dbReference>
<dbReference type="GO" id="GO:0005886">
    <property type="term" value="C:plasma membrane"/>
    <property type="evidence" value="ECO:0007669"/>
    <property type="project" value="UniProtKB-SubCell"/>
</dbReference>
<dbReference type="CDD" id="cd12828">
    <property type="entry name" value="TmCorA-like_1"/>
    <property type="match status" value="1"/>
</dbReference>
<dbReference type="Pfam" id="PF01544">
    <property type="entry name" value="CorA"/>
    <property type="match status" value="1"/>
</dbReference>
<comment type="caution">
    <text evidence="13">The sequence shown here is derived from an EMBL/GenBank/DDBJ whole genome shotgun (WGS) entry which is preliminary data.</text>
</comment>
<keyword evidence="6" id="KW-0460">Magnesium</keyword>
<dbReference type="InterPro" id="IPR004488">
    <property type="entry name" value="Mg/Co-transport_prot_CorA"/>
</dbReference>
<keyword evidence="7 12" id="KW-1133">Transmembrane helix</keyword>
<comment type="function">
    <text evidence="11">Mediates influx of magnesium ions. Alternates between open and closed states. Activated by low cytoplasmic Mg(2+) levels. Inactive when cytoplasmic Mg(2+) levels are high.</text>
</comment>
<evidence type="ECO:0000256" key="4">
    <source>
        <dbReference type="ARBA" id="ARBA00022475"/>
    </source>
</evidence>
<dbReference type="InterPro" id="IPR045863">
    <property type="entry name" value="CorA_TM1_TM2"/>
</dbReference>
<organism evidence="13 15">
    <name type="scientific">Adineta steineri</name>
    <dbReference type="NCBI Taxonomy" id="433720"/>
    <lineage>
        <taxon>Eukaryota</taxon>
        <taxon>Metazoa</taxon>
        <taxon>Spiralia</taxon>
        <taxon>Gnathifera</taxon>
        <taxon>Rotifera</taxon>
        <taxon>Eurotatoria</taxon>
        <taxon>Bdelloidea</taxon>
        <taxon>Adinetida</taxon>
        <taxon>Adinetidae</taxon>
        <taxon>Adineta</taxon>
    </lineage>
</organism>
<evidence type="ECO:0000256" key="7">
    <source>
        <dbReference type="ARBA" id="ARBA00022989"/>
    </source>
</evidence>
<keyword evidence="5 12" id="KW-0812">Transmembrane</keyword>
<dbReference type="GO" id="GO:0015087">
    <property type="term" value="F:cobalt ion transmembrane transporter activity"/>
    <property type="evidence" value="ECO:0007669"/>
    <property type="project" value="InterPro"/>
</dbReference>
<evidence type="ECO:0000256" key="9">
    <source>
        <dbReference type="ARBA" id="ARBA00023136"/>
    </source>
</evidence>
<comment type="catalytic activity">
    <reaction evidence="10">
        <text>Mg(2+)(in) = Mg(2+)(out)</text>
        <dbReference type="Rhea" id="RHEA:29827"/>
        <dbReference type="ChEBI" id="CHEBI:18420"/>
    </reaction>
</comment>
<accession>A0A813MT05</accession>
<evidence type="ECO:0000313" key="15">
    <source>
        <dbReference type="Proteomes" id="UP000663860"/>
    </source>
</evidence>
<proteinExistence type="inferred from homology"/>
<evidence type="ECO:0000256" key="12">
    <source>
        <dbReference type="SAM" id="Phobius"/>
    </source>
</evidence>
<evidence type="ECO:0000313" key="14">
    <source>
        <dbReference type="EMBL" id="CAF3616342.1"/>
    </source>
</evidence>
<keyword evidence="9 12" id="KW-0472">Membrane</keyword>